<accession>A0ABZ2TAI3</accession>
<evidence type="ECO:0000313" key="3">
    <source>
        <dbReference type="Proteomes" id="UP001281305"/>
    </source>
</evidence>
<dbReference type="Gene3D" id="3.40.50.11550">
    <property type="match status" value="2"/>
</dbReference>
<gene>
    <name evidence="2" type="ORF">RZS32_009615</name>
</gene>
<keyword evidence="2" id="KW-0449">Lipoprotein</keyword>
<dbReference type="CDD" id="cd14727">
    <property type="entry name" value="ChanN-like"/>
    <property type="match status" value="1"/>
</dbReference>
<dbReference type="Proteomes" id="UP001281305">
    <property type="component" value="Chromosome"/>
</dbReference>
<feature type="domain" description="Haem-binding uptake Tiki superfamily ChaN" evidence="1">
    <location>
        <begin position="28"/>
        <end position="223"/>
    </location>
</feature>
<dbReference type="SUPFAM" id="SSF159501">
    <property type="entry name" value="EreA/ChaN-like"/>
    <property type="match status" value="1"/>
</dbReference>
<dbReference type="InterPro" id="IPR007314">
    <property type="entry name" value="Cofac_haem-bd_dom"/>
</dbReference>
<dbReference type="EMBL" id="CP146606">
    <property type="protein sequence ID" value="WYK16696.1"/>
    <property type="molecule type" value="Genomic_DNA"/>
</dbReference>
<protein>
    <submittedName>
        <fullName evidence="2">ChaN family lipoprotein</fullName>
    </submittedName>
</protein>
<dbReference type="RefSeq" id="WP_339106604.1">
    <property type="nucleotide sequence ID" value="NZ_CP146606.1"/>
</dbReference>
<organism evidence="2 3">
    <name type="scientific">Roseovarius rhodophyticola</name>
    <dbReference type="NCBI Taxonomy" id="3080827"/>
    <lineage>
        <taxon>Bacteria</taxon>
        <taxon>Pseudomonadati</taxon>
        <taxon>Pseudomonadota</taxon>
        <taxon>Alphaproteobacteria</taxon>
        <taxon>Rhodobacterales</taxon>
        <taxon>Roseobacteraceae</taxon>
        <taxon>Roseovarius</taxon>
    </lineage>
</organism>
<proteinExistence type="predicted"/>
<evidence type="ECO:0000313" key="2">
    <source>
        <dbReference type="EMBL" id="WYK16696.1"/>
    </source>
</evidence>
<reference evidence="2 3" key="1">
    <citation type="submission" date="2024-02" db="EMBL/GenBank/DDBJ databases">
        <title>Roseovarius strain W115 nov., isolated from a marine algae.</title>
        <authorList>
            <person name="Lee M.W."/>
            <person name="Lee J.K."/>
            <person name="Kim J.M."/>
            <person name="Choi D.G."/>
            <person name="Baek J.H."/>
            <person name="Bayburt H."/>
            <person name="Jung J.J."/>
            <person name="Han D.M."/>
            <person name="Jeon C.O."/>
        </authorList>
    </citation>
    <scope>NUCLEOTIDE SEQUENCE [LARGE SCALE GENOMIC DNA]</scope>
    <source>
        <strain evidence="2 3">W115</strain>
    </source>
</reference>
<dbReference type="Pfam" id="PF04187">
    <property type="entry name" value="Cofac_haem_bdg"/>
    <property type="match status" value="1"/>
</dbReference>
<sequence length="268" mass="28867">MSVLVLVFQASSAWASGAIEHFSQPDITALKSADIVLLGERHDNPAHHEAQAQIVELLTPSAIVFEMLTKRQASVVTDENRASENDLEKAFDWNNSGWPDFAMYYPIFAAAPQAKIYGAQLDRSASKAALKDGVEAVFGEEAEAFGLTKPLPEDQQGARERLQAVAHCNKLPEDVLPRMVMVQRLRDAYLAQASLQALTETGGPVVVITGNGHVRSDWGIPVNLLAAAPEVSVIAVGQGEEESPPVGVFDLTLTAPVPEREDPCAAFN</sequence>
<name>A0ABZ2TAI3_9RHOB</name>
<evidence type="ECO:0000259" key="1">
    <source>
        <dbReference type="Pfam" id="PF04187"/>
    </source>
</evidence>
<keyword evidence="3" id="KW-1185">Reference proteome</keyword>